<sequence length="194" mass="22728">MANTTTTIPCIDIESEDIQRQRNDNILQKGHTSLAPSYRARMAKTGTLNGFGRFLERESIINERIQQILKKYDIYIPADYYDRMIETNFFKSLLKIVHDVNHENELWRITSLTRPNNQKRKIHYNDDDDDDNGNNHNDQQIRKQKKTKQNDNATGINSGNPRLITVIKKYNHHHQNEESSSDDTDDIDNNNDNN</sequence>
<evidence type="ECO:0000313" key="2">
    <source>
        <dbReference type="EMBL" id="CAF1487595.1"/>
    </source>
</evidence>
<feature type="compositionally biased region" description="Acidic residues" evidence="1">
    <location>
        <begin position="179"/>
        <end position="194"/>
    </location>
</feature>
<accession>A0A815S649</accession>
<dbReference type="EMBL" id="CAJNOE010002598">
    <property type="protein sequence ID" value="CAF1487595.1"/>
    <property type="molecule type" value="Genomic_DNA"/>
</dbReference>
<feature type="compositionally biased region" description="Polar residues" evidence="1">
    <location>
        <begin position="150"/>
        <end position="160"/>
    </location>
</feature>
<gene>
    <name evidence="2" type="ORF">IZO911_LOCUS44317</name>
    <name evidence="3" type="ORF">KXQ929_LOCUS31362</name>
</gene>
<feature type="region of interest" description="Disordered" evidence="1">
    <location>
        <begin position="118"/>
        <end position="194"/>
    </location>
</feature>
<reference evidence="2" key="1">
    <citation type="submission" date="2021-02" db="EMBL/GenBank/DDBJ databases">
        <authorList>
            <person name="Nowell W R."/>
        </authorList>
    </citation>
    <scope>NUCLEOTIDE SEQUENCE</scope>
</reference>
<evidence type="ECO:0000256" key="1">
    <source>
        <dbReference type="SAM" id="MobiDB-lite"/>
    </source>
</evidence>
<evidence type="ECO:0000313" key="4">
    <source>
        <dbReference type="Proteomes" id="UP000663860"/>
    </source>
</evidence>
<dbReference type="EMBL" id="CAJOBB010003579">
    <property type="protein sequence ID" value="CAF4048275.1"/>
    <property type="molecule type" value="Genomic_DNA"/>
</dbReference>
<proteinExistence type="predicted"/>
<organism evidence="2 4">
    <name type="scientific">Adineta steineri</name>
    <dbReference type="NCBI Taxonomy" id="433720"/>
    <lineage>
        <taxon>Eukaryota</taxon>
        <taxon>Metazoa</taxon>
        <taxon>Spiralia</taxon>
        <taxon>Gnathifera</taxon>
        <taxon>Rotifera</taxon>
        <taxon>Eurotatoria</taxon>
        <taxon>Bdelloidea</taxon>
        <taxon>Adinetida</taxon>
        <taxon>Adinetidae</taxon>
        <taxon>Adineta</taxon>
    </lineage>
</organism>
<name>A0A815S649_9BILA</name>
<protein>
    <submittedName>
        <fullName evidence="2">Uncharacterized protein</fullName>
    </submittedName>
</protein>
<dbReference type="AlphaFoldDB" id="A0A815S649"/>
<dbReference type="Proteomes" id="UP000663868">
    <property type="component" value="Unassembled WGS sequence"/>
</dbReference>
<comment type="caution">
    <text evidence="2">The sequence shown here is derived from an EMBL/GenBank/DDBJ whole genome shotgun (WGS) entry which is preliminary data.</text>
</comment>
<evidence type="ECO:0000313" key="3">
    <source>
        <dbReference type="EMBL" id="CAF4048275.1"/>
    </source>
</evidence>
<dbReference type="Proteomes" id="UP000663860">
    <property type="component" value="Unassembled WGS sequence"/>
</dbReference>